<reference evidence="3 4" key="1">
    <citation type="submission" date="2019-02" db="EMBL/GenBank/DDBJ databases">
        <title>Deep-cultivation of Planctomycetes and their phenomic and genomic characterization uncovers novel biology.</title>
        <authorList>
            <person name="Wiegand S."/>
            <person name="Jogler M."/>
            <person name="Boedeker C."/>
            <person name="Pinto D."/>
            <person name="Vollmers J."/>
            <person name="Rivas-Marin E."/>
            <person name="Kohn T."/>
            <person name="Peeters S.H."/>
            <person name="Heuer A."/>
            <person name="Rast P."/>
            <person name="Oberbeckmann S."/>
            <person name="Bunk B."/>
            <person name="Jeske O."/>
            <person name="Meyerdierks A."/>
            <person name="Storesund J.E."/>
            <person name="Kallscheuer N."/>
            <person name="Luecker S."/>
            <person name="Lage O.M."/>
            <person name="Pohl T."/>
            <person name="Merkel B.J."/>
            <person name="Hornburger P."/>
            <person name="Mueller R.-W."/>
            <person name="Bruemmer F."/>
            <person name="Labrenz M."/>
            <person name="Spormann A.M."/>
            <person name="Op den Camp H."/>
            <person name="Overmann J."/>
            <person name="Amann R."/>
            <person name="Jetten M.S.M."/>
            <person name="Mascher T."/>
            <person name="Medema M.H."/>
            <person name="Devos D.P."/>
            <person name="Kaster A.-K."/>
            <person name="Ovreas L."/>
            <person name="Rohde M."/>
            <person name="Galperin M.Y."/>
            <person name="Jogler C."/>
        </authorList>
    </citation>
    <scope>NUCLEOTIDE SEQUENCE [LARGE SCALE GENOMIC DNA]</scope>
    <source>
        <strain evidence="3 4">Poly30</strain>
    </source>
</reference>
<feature type="domain" description="DUF3592" evidence="2">
    <location>
        <begin position="52"/>
        <end position="133"/>
    </location>
</feature>
<protein>
    <recommendedName>
        <fullName evidence="2">DUF3592 domain-containing protein</fullName>
    </recommendedName>
</protein>
<evidence type="ECO:0000313" key="3">
    <source>
        <dbReference type="EMBL" id="QDV05545.1"/>
    </source>
</evidence>
<feature type="transmembrane region" description="Helical" evidence="1">
    <location>
        <begin position="201"/>
        <end position="221"/>
    </location>
</feature>
<keyword evidence="1" id="KW-1133">Transmembrane helix</keyword>
<dbReference type="Pfam" id="PF12158">
    <property type="entry name" value="DUF3592"/>
    <property type="match status" value="1"/>
</dbReference>
<evidence type="ECO:0000313" key="4">
    <source>
        <dbReference type="Proteomes" id="UP000320390"/>
    </source>
</evidence>
<proteinExistence type="predicted"/>
<feature type="transmembrane region" description="Helical" evidence="1">
    <location>
        <begin position="12"/>
        <end position="31"/>
    </location>
</feature>
<feature type="transmembrane region" description="Helical" evidence="1">
    <location>
        <begin position="227"/>
        <end position="248"/>
    </location>
</feature>
<dbReference type="AlphaFoldDB" id="A0A518EN79"/>
<dbReference type="EMBL" id="CP036434">
    <property type="protein sequence ID" value="QDV05545.1"/>
    <property type="molecule type" value="Genomic_DNA"/>
</dbReference>
<keyword evidence="1" id="KW-0812">Transmembrane</keyword>
<keyword evidence="1" id="KW-0472">Membrane</keyword>
<dbReference type="OrthoDB" id="239334at2"/>
<dbReference type="InterPro" id="IPR021994">
    <property type="entry name" value="DUF3592"/>
</dbReference>
<sequence length="342" mass="37895">MAEKGSMATKSKAVVPLVFFALFWNGIVWTFDAVIGYQLYRVQDARSRYEEVEARVVSSSVRANHSSDGSTYAPSIEFLYEFDGMTFRSDRHAFLSIATSDRGFATAACERFPVGAEVTAFVDPEDPMEAVLDLSGKSFPAMLLLFLTPFNLIGLSILGMIFNTLRRPEEKSADDELRERYIVVDTGDHVVFGKARMPAPMVALISMTALTFLACFALVPFQGIGASLTSVVTALLICVLVSVSFAAWRVKKGKAPENFLHVDRTRNTFSYPANAPGEPLESIQSILHQPEATGVTINDVRQYKHRFEAETPDGVVKLFEVRTGEDEGDKLLRLLRTELRKG</sequence>
<evidence type="ECO:0000259" key="2">
    <source>
        <dbReference type="Pfam" id="PF12158"/>
    </source>
</evidence>
<name>A0A518EN79_9BACT</name>
<accession>A0A518EN79</accession>
<dbReference type="Proteomes" id="UP000320390">
    <property type="component" value="Chromosome"/>
</dbReference>
<feature type="transmembrane region" description="Helical" evidence="1">
    <location>
        <begin position="141"/>
        <end position="162"/>
    </location>
</feature>
<keyword evidence="4" id="KW-1185">Reference proteome</keyword>
<evidence type="ECO:0000256" key="1">
    <source>
        <dbReference type="SAM" id="Phobius"/>
    </source>
</evidence>
<organism evidence="3 4">
    <name type="scientific">Saltatorellus ferox</name>
    <dbReference type="NCBI Taxonomy" id="2528018"/>
    <lineage>
        <taxon>Bacteria</taxon>
        <taxon>Pseudomonadati</taxon>
        <taxon>Planctomycetota</taxon>
        <taxon>Planctomycetia</taxon>
        <taxon>Planctomycetia incertae sedis</taxon>
        <taxon>Saltatorellus</taxon>
    </lineage>
</organism>
<gene>
    <name evidence="3" type="ORF">Poly30_10430</name>
</gene>